<dbReference type="Proteomes" id="UP000229600">
    <property type="component" value="Unassembled WGS sequence"/>
</dbReference>
<organism evidence="2 3">
    <name type="scientific">Candidatus Magasanikbacteria bacterium CG11_big_fil_rev_8_21_14_0_20_39_34</name>
    <dbReference type="NCBI Taxonomy" id="1974653"/>
    <lineage>
        <taxon>Bacteria</taxon>
        <taxon>Candidatus Magasanikiibacteriota</taxon>
    </lineage>
</organism>
<accession>A0A2H0N4Y1</accession>
<dbReference type="PANTHER" id="PTHR43401:SF2">
    <property type="entry name" value="L-THREONINE 3-DEHYDROGENASE"/>
    <property type="match status" value="1"/>
</dbReference>
<dbReference type="PANTHER" id="PTHR43401">
    <property type="entry name" value="L-THREONINE 3-DEHYDROGENASE"/>
    <property type="match status" value="1"/>
</dbReference>
<keyword evidence="1" id="KW-0560">Oxidoreductase</keyword>
<evidence type="ECO:0000256" key="1">
    <source>
        <dbReference type="ARBA" id="ARBA00023002"/>
    </source>
</evidence>
<protein>
    <submittedName>
        <fullName evidence="2">Uncharacterized protein</fullName>
    </submittedName>
</protein>
<sequence length="296" mass="32779">MTQYLSANISNGKVELIEKELPISNESTFILKVKYTTICRADIKVLTSGGKTHFGHEVTGVYQGKNVSIDTSLKCSKTTGFAEYVIVDSENCFFEYQDIDPKKAALAEPFACVVKSYNHIENKGKTAILGAGSAGLIFGMLAPDNLIFNRGERRLEFAKTLFPNSVYSLNDYEKFKGTFDVAIIATSIVNQELLNIAYELIKKSGTIHLYGGTLPGDSYLGVDINNIRVNGLSQQIDDITISGIKGPDFKKAFELINDYPLEKIISKEITLQEFPEIINEMASGRLDFPGKVLIRF</sequence>
<comment type="caution">
    <text evidence="2">The sequence shown here is derived from an EMBL/GenBank/DDBJ whole genome shotgun (WGS) entry which is preliminary data.</text>
</comment>
<dbReference type="Gene3D" id="3.40.50.720">
    <property type="entry name" value="NAD(P)-binding Rossmann-like Domain"/>
    <property type="match status" value="1"/>
</dbReference>
<evidence type="ECO:0000313" key="3">
    <source>
        <dbReference type="Proteomes" id="UP000229600"/>
    </source>
</evidence>
<reference evidence="2 3" key="1">
    <citation type="submission" date="2017-09" db="EMBL/GenBank/DDBJ databases">
        <title>Depth-based differentiation of microbial function through sediment-hosted aquifers and enrichment of novel symbionts in the deep terrestrial subsurface.</title>
        <authorList>
            <person name="Probst A.J."/>
            <person name="Ladd B."/>
            <person name="Jarett J.K."/>
            <person name="Geller-Mcgrath D.E."/>
            <person name="Sieber C.M."/>
            <person name="Emerson J.B."/>
            <person name="Anantharaman K."/>
            <person name="Thomas B.C."/>
            <person name="Malmstrom R."/>
            <person name="Stieglmeier M."/>
            <person name="Klingl A."/>
            <person name="Woyke T."/>
            <person name="Ryan C.M."/>
            <person name="Banfield J.F."/>
        </authorList>
    </citation>
    <scope>NUCLEOTIDE SEQUENCE [LARGE SCALE GENOMIC DNA]</scope>
    <source>
        <strain evidence="2">CG11_big_fil_rev_8_21_14_0_20_39_34</strain>
    </source>
</reference>
<dbReference type="InterPro" id="IPR036291">
    <property type="entry name" value="NAD(P)-bd_dom_sf"/>
</dbReference>
<dbReference type="SUPFAM" id="SSF50129">
    <property type="entry name" value="GroES-like"/>
    <property type="match status" value="1"/>
</dbReference>
<dbReference type="GO" id="GO:0016491">
    <property type="term" value="F:oxidoreductase activity"/>
    <property type="evidence" value="ECO:0007669"/>
    <property type="project" value="UniProtKB-KW"/>
</dbReference>
<gene>
    <name evidence="2" type="ORF">COV59_02135</name>
</gene>
<proteinExistence type="predicted"/>
<dbReference type="InterPro" id="IPR050129">
    <property type="entry name" value="Zn_alcohol_dh"/>
</dbReference>
<name>A0A2H0N4Y1_9BACT</name>
<dbReference type="Gene3D" id="3.90.180.10">
    <property type="entry name" value="Medium-chain alcohol dehydrogenases, catalytic domain"/>
    <property type="match status" value="1"/>
</dbReference>
<dbReference type="SUPFAM" id="SSF51735">
    <property type="entry name" value="NAD(P)-binding Rossmann-fold domains"/>
    <property type="match status" value="1"/>
</dbReference>
<evidence type="ECO:0000313" key="2">
    <source>
        <dbReference type="EMBL" id="PIR03960.1"/>
    </source>
</evidence>
<dbReference type="InterPro" id="IPR011032">
    <property type="entry name" value="GroES-like_sf"/>
</dbReference>
<dbReference type="AlphaFoldDB" id="A0A2H0N4Y1"/>
<dbReference type="EMBL" id="PCWN01000007">
    <property type="protein sequence ID" value="PIR03960.1"/>
    <property type="molecule type" value="Genomic_DNA"/>
</dbReference>